<keyword evidence="3" id="KW-1003">Cell membrane</keyword>
<dbReference type="InterPro" id="IPR002126">
    <property type="entry name" value="Cadherin-like_dom"/>
</dbReference>
<comment type="function">
    <text evidence="1">Potential calcium-dependent cell-adhesion protein. May be involved in the establishment and maintenance of specific neuronal connections in the brain.</text>
</comment>
<dbReference type="Pfam" id="PF08266">
    <property type="entry name" value="Cadherin_2"/>
    <property type="match status" value="1"/>
</dbReference>
<evidence type="ECO:0000256" key="2">
    <source>
        <dbReference type="ARBA" id="ARBA00004251"/>
    </source>
</evidence>
<dbReference type="InterPro" id="IPR015919">
    <property type="entry name" value="Cadherin-like_sf"/>
</dbReference>
<feature type="chain" id="PRO_5036455131" description="Cadherin domain-containing protein" evidence="14">
    <location>
        <begin position="29"/>
        <end position="816"/>
    </location>
</feature>
<evidence type="ECO:0000256" key="12">
    <source>
        <dbReference type="PROSITE-ProRule" id="PRU00043"/>
    </source>
</evidence>
<dbReference type="Pfam" id="PF00028">
    <property type="entry name" value="Cadherin"/>
    <property type="match status" value="5"/>
</dbReference>
<evidence type="ECO:0000256" key="1">
    <source>
        <dbReference type="ARBA" id="ARBA00003436"/>
    </source>
</evidence>
<dbReference type="FunFam" id="2.60.40.60:FF:000007">
    <property type="entry name" value="Protocadherin alpha 2"/>
    <property type="match status" value="1"/>
</dbReference>
<dbReference type="PRINTS" id="PR00205">
    <property type="entry name" value="CADHERIN"/>
</dbReference>
<evidence type="ECO:0000313" key="16">
    <source>
        <dbReference type="Ensembl" id="ENSGALP00010015332.1"/>
    </source>
</evidence>
<feature type="transmembrane region" description="Helical" evidence="13">
    <location>
        <begin position="690"/>
        <end position="711"/>
    </location>
</feature>
<protein>
    <recommendedName>
        <fullName evidence="15">Cadherin domain-containing protein</fullName>
    </recommendedName>
</protein>
<dbReference type="PANTHER" id="PTHR24028">
    <property type="entry name" value="CADHERIN-87A"/>
    <property type="match status" value="1"/>
</dbReference>
<feature type="domain" description="Cadherin" evidence="15">
    <location>
        <begin position="569"/>
        <end position="679"/>
    </location>
</feature>
<dbReference type="FunFam" id="2.60.40.60:FF:000129">
    <property type="entry name" value="protocadherin alpha-C2 isoform X1"/>
    <property type="match status" value="1"/>
</dbReference>
<dbReference type="FunFam" id="2.60.40.60:FF:000001">
    <property type="entry name" value="Protocadherin alpha 2"/>
    <property type="match status" value="1"/>
</dbReference>
<evidence type="ECO:0000256" key="11">
    <source>
        <dbReference type="ARBA" id="ARBA00023180"/>
    </source>
</evidence>
<feature type="signal peptide" evidence="14">
    <location>
        <begin position="1"/>
        <end position="28"/>
    </location>
</feature>
<dbReference type="GO" id="GO:0005886">
    <property type="term" value="C:plasma membrane"/>
    <property type="evidence" value="ECO:0007669"/>
    <property type="project" value="UniProtKB-SubCell"/>
</dbReference>
<reference evidence="16" key="1">
    <citation type="submission" date="2020-11" db="EMBL/GenBank/DDBJ databases">
        <title>Gallus gallus (Chicken) genome, bGalGal1, GRCg7b, maternal haplotype autosomes + Z &amp; W.</title>
        <authorList>
            <person name="Warren W."/>
            <person name="Formenti G."/>
            <person name="Fedrigo O."/>
            <person name="Haase B."/>
            <person name="Mountcastle J."/>
            <person name="Balacco J."/>
            <person name="Tracey A."/>
            <person name="Schneider V."/>
            <person name="Okimoto R."/>
            <person name="Cheng H."/>
            <person name="Hawken R."/>
            <person name="Howe K."/>
            <person name="Jarvis E.D."/>
        </authorList>
    </citation>
    <scope>NUCLEOTIDE SEQUENCE [LARGE SCALE GENOMIC DNA]</scope>
    <source>
        <strain evidence="16">Broiler</strain>
    </source>
</reference>
<keyword evidence="11" id="KW-0325">Glycoprotein</keyword>
<feature type="domain" description="Cadherin" evidence="15">
    <location>
        <begin position="134"/>
        <end position="241"/>
    </location>
</feature>
<evidence type="ECO:0000256" key="10">
    <source>
        <dbReference type="ARBA" id="ARBA00023136"/>
    </source>
</evidence>
<reference evidence="16" key="2">
    <citation type="submission" date="2025-08" db="UniProtKB">
        <authorList>
            <consortium name="Ensembl"/>
        </authorList>
    </citation>
    <scope>IDENTIFICATION</scope>
    <source>
        <strain evidence="16">broiler</strain>
    </source>
</reference>
<keyword evidence="8" id="KW-0130">Cell adhesion</keyword>
<feature type="domain" description="Cadherin" evidence="15">
    <location>
        <begin position="347"/>
        <end position="451"/>
    </location>
</feature>
<name>A0A8V0YH40_CHICK</name>
<dbReference type="SUPFAM" id="SSF49313">
    <property type="entry name" value="Cadherin-like"/>
    <property type="match status" value="6"/>
</dbReference>
<feature type="domain" description="Cadherin" evidence="15">
    <location>
        <begin position="242"/>
        <end position="346"/>
    </location>
</feature>
<dbReference type="InterPro" id="IPR020894">
    <property type="entry name" value="Cadherin_CS"/>
</dbReference>
<dbReference type="PROSITE" id="PS50268">
    <property type="entry name" value="CADHERIN_2"/>
    <property type="match status" value="6"/>
</dbReference>
<comment type="subcellular location">
    <subcellularLocation>
        <location evidence="2">Cell membrane</location>
        <topology evidence="2">Single-pass type I membrane protein</topology>
    </subcellularLocation>
</comment>
<evidence type="ECO:0000313" key="17">
    <source>
        <dbReference type="Proteomes" id="UP000000539"/>
    </source>
</evidence>
<organism evidence="16 17">
    <name type="scientific">Gallus gallus</name>
    <name type="common">Chicken</name>
    <dbReference type="NCBI Taxonomy" id="9031"/>
    <lineage>
        <taxon>Eukaryota</taxon>
        <taxon>Metazoa</taxon>
        <taxon>Chordata</taxon>
        <taxon>Craniata</taxon>
        <taxon>Vertebrata</taxon>
        <taxon>Euteleostomi</taxon>
        <taxon>Archelosauria</taxon>
        <taxon>Archosauria</taxon>
        <taxon>Dinosauria</taxon>
        <taxon>Saurischia</taxon>
        <taxon>Theropoda</taxon>
        <taxon>Coelurosauria</taxon>
        <taxon>Aves</taxon>
        <taxon>Neognathae</taxon>
        <taxon>Galloanserae</taxon>
        <taxon>Galliformes</taxon>
        <taxon>Phasianidae</taxon>
        <taxon>Phasianinae</taxon>
        <taxon>Gallus</taxon>
    </lineage>
</organism>
<keyword evidence="4 13" id="KW-0812">Transmembrane</keyword>
<dbReference type="GeneTree" id="ENSGT00940000156683"/>
<dbReference type="FunFam" id="2.60.40.60:FF:000004">
    <property type="entry name" value="Protocadherin 1 gamma 2"/>
    <property type="match status" value="1"/>
</dbReference>
<dbReference type="CDD" id="cd11304">
    <property type="entry name" value="Cadherin_repeat"/>
    <property type="match status" value="6"/>
</dbReference>
<dbReference type="FunFam" id="2.60.40.60:FF:000006">
    <property type="entry name" value="Protocadherin alpha 2"/>
    <property type="match status" value="1"/>
</dbReference>
<feature type="domain" description="Cadherin" evidence="15">
    <location>
        <begin position="452"/>
        <end position="561"/>
    </location>
</feature>
<evidence type="ECO:0000256" key="14">
    <source>
        <dbReference type="SAM" id="SignalP"/>
    </source>
</evidence>
<evidence type="ECO:0000256" key="4">
    <source>
        <dbReference type="ARBA" id="ARBA00022692"/>
    </source>
</evidence>
<reference evidence="16" key="3">
    <citation type="submission" date="2025-09" db="UniProtKB">
        <authorList>
            <consortium name="Ensembl"/>
        </authorList>
    </citation>
    <scope>IDENTIFICATION</scope>
    <source>
        <strain evidence="16">broiler</strain>
    </source>
</reference>
<dbReference type="FunFam" id="2.60.40.60:FF:000002">
    <property type="entry name" value="Protocadherin alpha 2"/>
    <property type="match status" value="1"/>
</dbReference>
<evidence type="ECO:0000256" key="6">
    <source>
        <dbReference type="ARBA" id="ARBA00022737"/>
    </source>
</evidence>
<dbReference type="PROSITE" id="PS00232">
    <property type="entry name" value="CADHERIN_1"/>
    <property type="match status" value="3"/>
</dbReference>
<proteinExistence type="predicted"/>
<dbReference type="InterPro" id="IPR013164">
    <property type="entry name" value="Cadherin_N"/>
</dbReference>
<keyword evidence="9 13" id="KW-1133">Transmembrane helix</keyword>
<dbReference type="Pfam" id="PF16492">
    <property type="entry name" value="Cadherin_C_2"/>
    <property type="match status" value="1"/>
</dbReference>
<evidence type="ECO:0000256" key="5">
    <source>
        <dbReference type="ARBA" id="ARBA00022729"/>
    </source>
</evidence>
<keyword evidence="5 14" id="KW-0732">Signal</keyword>
<dbReference type="InterPro" id="IPR032455">
    <property type="entry name" value="Cadherin_C"/>
</dbReference>
<keyword evidence="10 13" id="KW-0472">Membrane</keyword>
<accession>A0A8V0YH40</accession>
<dbReference type="AlphaFoldDB" id="A0A8V0YH40"/>
<dbReference type="PANTHER" id="PTHR24028:SF118">
    <property type="entry name" value="PROTOCADHERIN BETA-1"/>
    <property type="match status" value="1"/>
</dbReference>
<keyword evidence="17" id="KW-1185">Reference proteome</keyword>
<dbReference type="Proteomes" id="UP000000539">
    <property type="component" value="Chromosome 13"/>
</dbReference>
<sequence>MQSYPVTWRPFLQVLCLWALLGVPRVRCEPIRYSVAEEGESGSVVADVAEDAGLAPAQLSARRARIASPAGRQHFRLERGSGRLVVAERLDREEMCGRSRTCTLAFELLLADPLQFFPIEVSVEDINDHSPVFPDERVTFKIPERGDPGTRFPVGAAQDLDIGSNDIQAYSIIPENEYFTVFIQSENEKFIELVLEKPLDREEQPEMDFTLVATDGGSPPRTGSTEIHITVLDINDNVPVFTQKVYIGHVLENAPEGSVVLRVVANDADEGVNGDISYQFSQSVVHRHSLFTINPKTGEIGIAKPLDFETEKKHKLTVQAVDGGGLSSMCNVIVEVLDVNDNAPEIVVSSFNSPLPENVEPGTVIALFAVRDQDSGINGEITCALEEQLSFALRPAFKNYYELVTVSTLDREERAQHMVVVTAADAGSPPLTSTHTFSVDISDVNDNAPVFNQTSYTMYVHENNAPALLVGAVKATDADAGPNAKVSYSVVPARGPEEEPCSCVSVNSESGGVFVLRPLDYEQLRQLEVVVSAADAGSPPLSSSVSVRLLVVDENDNAPLVLHPSAQDSSPPSSELVPAGAEAGDLVSKVVAVDADSGQNSWLSYQLLRATEPGLFAVGAQSGEVRLRRPPTERDAAKQKLVVLVRDNGRPPLSATAALSVLLVPGSWDAQLPQQSPAAGEDDGSLTTSLIIALVFVSLLFLLSAAAFVACKVCKRKELSSGPVLYGASSVQSYVADGAAAGTLPHAYCYEVSLTTGSGNSEFKFLKPVLPSLPAQHCSTGVGGAHAEEFPPVPVTMGDADFESPGMQSVAQLNGF</sequence>
<evidence type="ECO:0000256" key="8">
    <source>
        <dbReference type="ARBA" id="ARBA00022889"/>
    </source>
</evidence>
<keyword evidence="7 12" id="KW-0106">Calcium</keyword>
<feature type="domain" description="Cadherin" evidence="15">
    <location>
        <begin position="27"/>
        <end position="133"/>
    </location>
</feature>
<dbReference type="InterPro" id="IPR050174">
    <property type="entry name" value="Protocadherin/Cadherin-CA"/>
</dbReference>
<keyword evidence="6" id="KW-0677">Repeat</keyword>
<dbReference type="SMART" id="SM00112">
    <property type="entry name" value="CA"/>
    <property type="match status" value="6"/>
</dbReference>
<evidence type="ECO:0000259" key="15">
    <source>
        <dbReference type="PROSITE" id="PS50268"/>
    </source>
</evidence>
<dbReference type="GO" id="GO:0007156">
    <property type="term" value="P:homophilic cell adhesion via plasma membrane adhesion molecules"/>
    <property type="evidence" value="ECO:0007669"/>
    <property type="project" value="InterPro"/>
</dbReference>
<dbReference type="GO" id="GO:0005509">
    <property type="term" value="F:calcium ion binding"/>
    <property type="evidence" value="ECO:0007669"/>
    <property type="project" value="UniProtKB-UniRule"/>
</dbReference>
<evidence type="ECO:0000256" key="13">
    <source>
        <dbReference type="SAM" id="Phobius"/>
    </source>
</evidence>
<dbReference type="Gene3D" id="2.60.40.60">
    <property type="entry name" value="Cadherins"/>
    <property type="match status" value="6"/>
</dbReference>
<evidence type="ECO:0000256" key="9">
    <source>
        <dbReference type="ARBA" id="ARBA00022989"/>
    </source>
</evidence>
<dbReference type="Ensembl" id="ENSGALT00010026919.1">
    <property type="protein sequence ID" value="ENSGALP00010015332.1"/>
    <property type="gene ID" value="ENSGALG00010011281.1"/>
</dbReference>
<evidence type="ECO:0000256" key="7">
    <source>
        <dbReference type="ARBA" id="ARBA00022837"/>
    </source>
</evidence>
<evidence type="ECO:0000256" key="3">
    <source>
        <dbReference type="ARBA" id="ARBA00022475"/>
    </source>
</evidence>